<dbReference type="EMBL" id="AP010968">
    <property type="protein sequence ID" value="BAJ25954.1"/>
    <property type="molecule type" value="Genomic_DNA"/>
</dbReference>
<name>E4N423_KITSK</name>
<dbReference type="KEGG" id="ksk:KSE_01030t"/>
<protein>
    <submittedName>
        <fullName evidence="2">Putative transposase</fullName>
    </submittedName>
</protein>
<organism evidence="2 4">
    <name type="scientific">Kitasatospora setae (strain ATCC 33774 / DSM 43861 / JCM 3304 / KCC A-0304 / NBRC 14216 / KM-6054)</name>
    <name type="common">Streptomyces setae</name>
    <dbReference type="NCBI Taxonomy" id="452652"/>
    <lineage>
        <taxon>Bacteria</taxon>
        <taxon>Bacillati</taxon>
        <taxon>Actinomycetota</taxon>
        <taxon>Actinomycetes</taxon>
        <taxon>Kitasatosporales</taxon>
        <taxon>Streptomycetaceae</taxon>
        <taxon>Kitasatospora</taxon>
    </lineage>
</organism>
<dbReference type="InterPro" id="IPR038721">
    <property type="entry name" value="IS701-like_DDE_dom"/>
</dbReference>
<sequence length="399" mass="44355">MAEDMSRAAAALAQSRLSAFTEELFGHLPRADQRRWAQAYLRGLLVTPGKKSVRRLASAVSDSPTASQSLQQFINASPWDWRPARRELTRVVEQHAPTEAWSVAAAVLPKRGDHSCGVHRRFVPSAGRTVNCQVGVGVFLSSGGQDVPVDWRLLLPDQWDDDAVLRERTRIPPAVRHRPLWAHTLDLVDTLASRTSQAPAPVVADMSEYPDAGRLVEGLSRRGRDFVIAVPGTLRVVPGGLRAAAPDLHAPLSARQLLYPSGTRHPHTATLPAPDRRLRSVRILSGLARLHLPRQDAPAARHTYRLFTQWRPGGGQQPARMWITNLVDRRIDRLIALSQLHRGTTTAMRSLEQEYGMLDFEGRSYPGWHHHMTLVSAAYTYNRLVHPAQQPGEPVHQSA</sequence>
<evidence type="ECO:0000313" key="2">
    <source>
        <dbReference type="EMBL" id="BAJ25954.1"/>
    </source>
</evidence>
<dbReference type="KEGG" id="ksk:KSE_75710t"/>
<dbReference type="eggNOG" id="COG5659">
    <property type="taxonomic scope" value="Bacteria"/>
</dbReference>
<dbReference type="HOGENOM" id="CLU_033141_3_1_11"/>
<keyword evidence="4" id="KW-1185">Reference proteome</keyword>
<gene>
    <name evidence="2" type="ordered locus">KSE_01030t</name>
    <name evidence="3" type="ordered locus">KSE_75710t</name>
</gene>
<proteinExistence type="predicted"/>
<dbReference type="AlphaFoldDB" id="E4N423"/>
<dbReference type="PATRIC" id="fig|452652.3.peg.7614"/>
<evidence type="ECO:0000313" key="4">
    <source>
        <dbReference type="Proteomes" id="UP000007076"/>
    </source>
</evidence>
<dbReference type="Pfam" id="PF13546">
    <property type="entry name" value="DDE_5"/>
    <property type="match status" value="1"/>
</dbReference>
<dbReference type="PANTHER" id="PTHR33627:SF1">
    <property type="entry name" value="TRANSPOSASE"/>
    <property type="match status" value="1"/>
</dbReference>
<dbReference type="SUPFAM" id="SSF53098">
    <property type="entry name" value="Ribonuclease H-like"/>
    <property type="match status" value="1"/>
</dbReference>
<evidence type="ECO:0000313" key="3">
    <source>
        <dbReference type="EMBL" id="BAJ33324.1"/>
    </source>
</evidence>
<evidence type="ECO:0000259" key="1">
    <source>
        <dbReference type="Pfam" id="PF13546"/>
    </source>
</evidence>
<reference evidence="2 4" key="1">
    <citation type="journal article" date="2010" name="DNA Res.">
        <title>Genome sequence of Kitasatospora setae NBRC 14216T: an evolutionary snapshot of the family Streptomycetaceae.</title>
        <authorList>
            <person name="Ichikawa N."/>
            <person name="Oguchi A."/>
            <person name="Ikeda H."/>
            <person name="Ishikawa J."/>
            <person name="Kitani S."/>
            <person name="Watanabe Y."/>
            <person name="Nakamura S."/>
            <person name="Katano Y."/>
            <person name="Kishi E."/>
            <person name="Sasagawa M."/>
            <person name="Ankai A."/>
            <person name="Fukui S."/>
            <person name="Hashimoto Y."/>
            <person name="Kamata S."/>
            <person name="Otoguro M."/>
            <person name="Tanikawa S."/>
            <person name="Nihira T."/>
            <person name="Horinouchi S."/>
            <person name="Ohnishi Y."/>
            <person name="Hayakawa M."/>
            <person name="Kuzuyama T."/>
            <person name="Arisawa A."/>
            <person name="Nomoto F."/>
            <person name="Miura H."/>
            <person name="Takahashi Y."/>
            <person name="Fujita N."/>
        </authorList>
    </citation>
    <scope>NUCLEOTIDE SEQUENCE [LARGE SCALE GENOMIC DNA]</scope>
    <source>
        <strain evidence="4">ATCC 33774 / DSM 43861 / JCM 3304 / KCC A-0304 / NBRC 14216 / KM-6054</strain>
        <strain evidence="2">KM-6054</strain>
    </source>
</reference>
<dbReference type="RefSeq" id="WP_014133275.1">
    <property type="nucleotide sequence ID" value="NC_016109.1"/>
</dbReference>
<dbReference type="STRING" id="452652.KSE_01030t"/>
<dbReference type="EMBL" id="AP010968">
    <property type="protein sequence ID" value="BAJ33324.1"/>
    <property type="molecule type" value="Genomic_DNA"/>
</dbReference>
<accession>E4N423</accession>
<feature type="domain" description="Transposase IS701-like DDE" evidence="1">
    <location>
        <begin position="23"/>
        <end position="286"/>
    </location>
</feature>
<dbReference type="PANTHER" id="PTHR33627">
    <property type="entry name" value="TRANSPOSASE"/>
    <property type="match status" value="1"/>
</dbReference>
<dbReference type="InterPro" id="IPR039365">
    <property type="entry name" value="IS701-like"/>
</dbReference>
<dbReference type="Proteomes" id="UP000007076">
    <property type="component" value="Chromosome"/>
</dbReference>
<dbReference type="InterPro" id="IPR012337">
    <property type="entry name" value="RNaseH-like_sf"/>
</dbReference>